<dbReference type="InterPro" id="IPR036568">
    <property type="entry name" value="GGCT-like_sf"/>
</dbReference>
<evidence type="ECO:0000259" key="1">
    <source>
        <dbReference type="Pfam" id="PF06094"/>
    </source>
</evidence>
<proteinExistence type="predicted"/>
<dbReference type="eggNOG" id="COG2105">
    <property type="taxonomic scope" value="Bacteria"/>
</dbReference>
<dbReference type="SUPFAM" id="SSF110857">
    <property type="entry name" value="Gamma-glutamyl cyclotransferase-like"/>
    <property type="match status" value="1"/>
</dbReference>
<dbReference type="InterPro" id="IPR013024">
    <property type="entry name" value="GGCT-like"/>
</dbReference>
<dbReference type="HOGENOM" id="CLU_083466_3_0_4"/>
<organism evidence="2 3">
    <name type="scientific">Achromobacter piechaudii ATCC 43553</name>
    <dbReference type="NCBI Taxonomy" id="742159"/>
    <lineage>
        <taxon>Bacteria</taxon>
        <taxon>Pseudomonadati</taxon>
        <taxon>Pseudomonadota</taxon>
        <taxon>Betaproteobacteria</taxon>
        <taxon>Burkholderiales</taxon>
        <taxon>Alcaligenaceae</taxon>
        <taxon>Achromobacter</taxon>
    </lineage>
</organism>
<comment type="caution">
    <text evidence="2">The sequence shown here is derived from an EMBL/GenBank/DDBJ whole genome shotgun (WGS) entry which is preliminary data.</text>
</comment>
<dbReference type="EMBL" id="ADMS01000098">
    <property type="protein sequence ID" value="EFF74407.1"/>
    <property type="molecule type" value="Genomic_DNA"/>
</dbReference>
<dbReference type="Proteomes" id="UP000004510">
    <property type="component" value="Unassembled WGS sequence"/>
</dbReference>
<name>D4XFI2_9BURK</name>
<gene>
    <name evidence="2" type="ORF">HMPREF0004_4229</name>
</gene>
<dbReference type="Gene3D" id="3.10.490.10">
    <property type="entry name" value="Gamma-glutamyl cyclotransferase-like"/>
    <property type="match status" value="1"/>
</dbReference>
<dbReference type="PATRIC" id="fig|742159.3.peg.5234"/>
<dbReference type="CDD" id="cd06661">
    <property type="entry name" value="GGCT_like"/>
    <property type="match status" value="1"/>
</dbReference>
<dbReference type="InterPro" id="IPR009288">
    <property type="entry name" value="AIG2-like_dom"/>
</dbReference>
<dbReference type="Pfam" id="PF06094">
    <property type="entry name" value="GGACT"/>
    <property type="match status" value="1"/>
</dbReference>
<sequence length="166" mass="18499">MTIFQHPVAQFTASTCVINRFMSIYVFIYGTLRAGEINDLAQAAAVRGLPPAQRIGPATVPGMLVDFGQWPGLIPVADGRRVRGEVYRVQPALLALMDEIEEYVPGQKCCFVRRETIARLDLSAGRTRELQCHYYPIDPALRAAAVDISADDWIAYRQSRLSNTGW</sequence>
<evidence type="ECO:0000313" key="2">
    <source>
        <dbReference type="EMBL" id="EFF74407.1"/>
    </source>
</evidence>
<protein>
    <submittedName>
        <fullName evidence="2">AIG2-like family protein</fullName>
    </submittedName>
</protein>
<accession>D4XFI2</accession>
<dbReference type="AlphaFoldDB" id="D4XFI2"/>
<evidence type="ECO:0000313" key="3">
    <source>
        <dbReference type="Proteomes" id="UP000004510"/>
    </source>
</evidence>
<feature type="domain" description="Gamma-glutamylcyclotransferase AIG2-like" evidence="1">
    <location>
        <begin position="26"/>
        <end position="153"/>
    </location>
</feature>
<reference evidence="3" key="1">
    <citation type="submission" date="2010-03" db="EMBL/GenBank/DDBJ databases">
        <title>Complete sequence of Mobiluncus curtisii ATCC 43063.</title>
        <authorList>
            <person name="Muzny D."/>
            <person name="Qin X."/>
            <person name="Deng J."/>
            <person name="Jiang H."/>
            <person name="Liu Y."/>
            <person name="Qu J."/>
            <person name="Song X.-Z."/>
            <person name="Zhang L."/>
            <person name="Thornton R."/>
            <person name="Coyle M."/>
            <person name="Francisco L."/>
            <person name="Jackson L."/>
            <person name="Javaid M."/>
            <person name="Korchina V."/>
            <person name="Kovar C."/>
            <person name="Mata R."/>
            <person name="Mathew T."/>
            <person name="Ngo R."/>
            <person name="Nguyen L."/>
            <person name="Nguyen N."/>
            <person name="Okwuonu G."/>
            <person name="Ongeri F."/>
            <person name="Pham C."/>
            <person name="Simmons D."/>
            <person name="Wilczek-Boney K."/>
            <person name="Hale W."/>
            <person name="Jakkamsetti A."/>
            <person name="Pham P."/>
            <person name="Ruth R."/>
            <person name="San Lucas F."/>
            <person name="Warren J."/>
            <person name="Zhang J."/>
            <person name="Zhao Z."/>
            <person name="Zhou C."/>
            <person name="Zhu D."/>
            <person name="Lee S."/>
            <person name="Bess C."/>
            <person name="Blankenburg K."/>
            <person name="Forbes L."/>
            <person name="Fu Q."/>
            <person name="Gubbala S."/>
            <person name="Hirani K."/>
            <person name="Jayaseelan J.C."/>
            <person name="Lara F."/>
            <person name="Munidasa M."/>
            <person name="Palculict T."/>
            <person name="Patil S."/>
            <person name="Pu L.-L."/>
            <person name="Saada N."/>
            <person name="Tang L."/>
            <person name="Weissenberger G."/>
            <person name="Zhu Y."/>
            <person name="Hemphill L."/>
            <person name="Shang Y."/>
            <person name="Youmans B."/>
            <person name="Ayvaz T."/>
            <person name="Ross M."/>
            <person name="Santibanez J."/>
            <person name="Aqrawi P."/>
            <person name="Gross S."/>
            <person name="Joshi V."/>
            <person name="Fowler G."/>
            <person name="Nazareth L."/>
            <person name="Reid J."/>
            <person name="Worley K."/>
            <person name="Petrosino J."/>
            <person name="Highlander S."/>
            <person name="Gibbs R."/>
            <person name="Gibbs R."/>
        </authorList>
    </citation>
    <scope>NUCLEOTIDE SEQUENCE [LARGE SCALE GENOMIC DNA]</scope>
    <source>
        <strain evidence="3">ATCC 43553</strain>
    </source>
</reference>